<feature type="compositionally biased region" description="Low complexity" evidence="1">
    <location>
        <begin position="28"/>
        <end position="42"/>
    </location>
</feature>
<keyword evidence="3" id="KW-1185">Reference proteome</keyword>
<proteinExistence type="predicted"/>
<name>A0A1W0W788_SORBI</name>
<dbReference type="EMBL" id="CM000761">
    <property type="protein sequence ID" value="OQU90185.1"/>
    <property type="molecule type" value="Genomic_DNA"/>
</dbReference>
<feature type="compositionally biased region" description="Gly residues" evidence="1">
    <location>
        <begin position="135"/>
        <end position="144"/>
    </location>
</feature>
<feature type="compositionally biased region" description="Basic residues" evidence="1">
    <location>
        <begin position="95"/>
        <end position="113"/>
    </location>
</feature>
<dbReference type="Proteomes" id="UP000000768">
    <property type="component" value="Chromosome 2"/>
</dbReference>
<evidence type="ECO:0000313" key="3">
    <source>
        <dbReference type="Proteomes" id="UP000000768"/>
    </source>
</evidence>
<dbReference type="AlphaFoldDB" id="A0A1W0W788"/>
<reference evidence="3" key="2">
    <citation type="journal article" date="2018" name="Plant J.">
        <title>The Sorghum bicolor reference genome: improved assembly, gene annotations, a transcriptome atlas, and signatures of genome organization.</title>
        <authorList>
            <person name="McCormick R.F."/>
            <person name="Truong S.K."/>
            <person name="Sreedasyam A."/>
            <person name="Jenkins J."/>
            <person name="Shu S."/>
            <person name="Sims D."/>
            <person name="Kennedy M."/>
            <person name="Amirebrahimi M."/>
            <person name="Weers B.D."/>
            <person name="McKinley B."/>
            <person name="Mattison A."/>
            <person name="Morishige D.T."/>
            <person name="Grimwood J."/>
            <person name="Schmutz J."/>
            <person name="Mullet J.E."/>
        </authorList>
    </citation>
    <scope>NUCLEOTIDE SEQUENCE [LARGE SCALE GENOMIC DNA]</scope>
    <source>
        <strain evidence="3">cv. BTx623</strain>
    </source>
</reference>
<organism evidence="2 3">
    <name type="scientific">Sorghum bicolor</name>
    <name type="common">Sorghum</name>
    <name type="synonym">Sorghum vulgare</name>
    <dbReference type="NCBI Taxonomy" id="4558"/>
    <lineage>
        <taxon>Eukaryota</taxon>
        <taxon>Viridiplantae</taxon>
        <taxon>Streptophyta</taxon>
        <taxon>Embryophyta</taxon>
        <taxon>Tracheophyta</taxon>
        <taxon>Spermatophyta</taxon>
        <taxon>Magnoliopsida</taxon>
        <taxon>Liliopsida</taxon>
        <taxon>Poales</taxon>
        <taxon>Poaceae</taxon>
        <taxon>PACMAD clade</taxon>
        <taxon>Panicoideae</taxon>
        <taxon>Andropogonodae</taxon>
        <taxon>Andropogoneae</taxon>
        <taxon>Sorghinae</taxon>
        <taxon>Sorghum</taxon>
    </lineage>
</organism>
<protein>
    <submittedName>
        <fullName evidence="2">Uncharacterized protein</fullName>
    </submittedName>
</protein>
<evidence type="ECO:0000313" key="2">
    <source>
        <dbReference type="EMBL" id="OQU90185.1"/>
    </source>
</evidence>
<feature type="compositionally biased region" description="Basic residues" evidence="1">
    <location>
        <begin position="18"/>
        <end position="27"/>
    </location>
</feature>
<feature type="compositionally biased region" description="Low complexity" evidence="1">
    <location>
        <begin position="145"/>
        <end position="154"/>
    </location>
</feature>
<sequence length="154" mass="15836">MAARCRCSSTPRGAPRLRLPRHPRVPRRGLPGDAAAPAGGPLRARAGAVLGGVRRPGAPLREAAVAEARRRGGGGGAGARGARGDAGRAPDAGRRARRPGVLRRGGVRVRRRRGRAVRLVVPHVRAPWTVRRGRGVPGARGVGGAVRAAGQRGG</sequence>
<accession>A0A1W0W788</accession>
<evidence type="ECO:0000256" key="1">
    <source>
        <dbReference type="SAM" id="MobiDB-lite"/>
    </source>
</evidence>
<feature type="region of interest" description="Disordered" evidence="1">
    <location>
        <begin position="132"/>
        <end position="154"/>
    </location>
</feature>
<feature type="region of interest" description="Disordered" evidence="1">
    <location>
        <begin position="64"/>
        <end position="113"/>
    </location>
</feature>
<feature type="region of interest" description="Disordered" evidence="1">
    <location>
        <begin position="1"/>
        <end position="42"/>
    </location>
</feature>
<feature type="compositionally biased region" description="Basic and acidic residues" evidence="1">
    <location>
        <begin position="82"/>
        <end position="94"/>
    </location>
</feature>
<dbReference type="InParanoid" id="A0A1W0W788"/>
<dbReference type="Gramene" id="OQU90185">
    <property type="protein sequence ID" value="OQU90185"/>
    <property type="gene ID" value="SORBI_3002G361001"/>
</dbReference>
<reference evidence="2 3" key="1">
    <citation type="journal article" date="2009" name="Nature">
        <title>The Sorghum bicolor genome and the diversification of grasses.</title>
        <authorList>
            <person name="Paterson A.H."/>
            <person name="Bowers J.E."/>
            <person name="Bruggmann R."/>
            <person name="Dubchak I."/>
            <person name="Grimwood J."/>
            <person name="Gundlach H."/>
            <person name="Haberer G."/>
            <person name="Hellsten U."/>
            <person name="Mitros T."/>
            <person name="Poliakov A."/>
            <person name="Schmutz J."/>
            <person name="Spannagl M."/>
            <person name="Tang H."/>
            <person name="Wang X."/>
            <person name="Wicker T."/>
            <person name="Bharti A.K."/>
            <person name="Chapman J."/>
            <person name="Feltus F.A."/>
            <person name="Gowik U."/>
            <person name="Grigoriev I.V."/>
            <person name="Lyons E."/>
            <person name="Maher C.A."/>
            <person name="Martis M."/>
            <person name="Narechania A."/>
            <person name="Otillar R.P."/>
            <person name="Penning B.W."/>
            <person name="Salamov A.A."/>
            <person name="Wang Y."/>
            <person name="Zhang L."/>
            <person name="Carpita N.C."/>
            <person name="Freeling M."/>
            <person name="Gingle A.R."/>
            <person name="Hash C.T."/>
            <person name="Keller B."/>
            <person name="Klein P."/>
            <person name="Kresovich S."/>
            <person name="McCann M.C."/>
            <person name="Ming R."/>
            <person name="Peterson D.G."/>
            <person name="Mehboob-ur-Rahman"/>
            <person name="Ware D."/>
            <person name="Westhoff P."/>
            <person name="Mayer K.F."/>
            <person name="Messing J."/>
            <person name="Rokhsar D.S."/>
        </authorList>
    </citation>
    <scope>NUCLEOTIDE SEQUENCE [LARGE SCALE GENOMIC DNA]</scope>
    <source>
        <strain evidence="3">cv. BTx623</strain>
    </source>
</reference>
<gene>
    <name evidence="2" type="ORF">SORBI_3002G361001</name>
</gene>